<proteinExistence type="predicted"/>
<feature type="compositionally biased region" description="Polar residues" evidence="1">
    <location>
        <begin position="66"/>
        <end position="87"/>
    </location>
</feature>
<accession>A0A220MGY6</accession>
<dbReference type="Proteomes" id="UP000197781">
    <property type="component" value="Chromosome"/>
</dbReference>
<feature type="region of interest" description="Disordered" evidence="1">
    <location>
        <begin position="66"/>
        <end position="98"/>
    </location>
</feature>
<evidence type="ECO:0000313" key="3">
    <source>
        <dbReference type="Proteomes" id="UP000197781"/>
    </source>
</evidence>
<dbReference type="AlphaFoldDB" id="A0A220MGY6"/>
<dbReference type="EMBL" id="CP018145">
    <property type="protein sequence ID" value="ASJ54245.1"/>
    <property type="molecule type" value="Genomic_DNA"/>
</dbReference>
<reference evidence="2 3" key="1">
    <citation type="submission" date="2016-11" db="EMBL/GenBank/DDBJ databases">
        <authorList>
            <person name="Jaros S."/>
            <person name="Januszkiewicz K."/>
            <person name="Wedrychowicz H."/>
        </authorList>
    </citation>
    <scope>NUCLEOTIDE SEQUENCE [LARGE SCALE GENOMIC DNA]</scope>
    <source>
        <strain evidence="2 3">NF2</strain>
    </source>
</reference>
<dbReference type="RefSeq" id="WP_088908024.1">
    <property type="nucleotide sequence ID" value="NZ_CP018145.1"/>
</dbReference>
<evidence type="ECO:0000313" key="2">
    <source>
        <dbReference type="EMBL" id="ASJ54245.1"/>
    </source>
</evidence>
<name>A0A220MGY6_9BACL</name>
<dbReference type="KEGG" id="bfm:BP422_12220"/>
<protein>
    <submittedName>
        <fullName evidence="2">Uncharacterized protein</fullName>
    </submittedName>
</protein>
<gene>
    <name evidence="2" type="ORF">BP422_12220</name>
</gene>
<sequence length="98" mass="10889">MDFALCILATLLVGCLPTDEKVKEKHQDPDIVLNQYFDALSKQDYDAKVKLYGGDYESLIGNNPSITEISPGASSETIESESFNQRGKLNDHYSVSEE</sequence>
<feature type="compositionally biased region" description="Basic and acidic residues" evidence="1">
    <location>
        <begin position="88"/>
        <end position="98"/>
    </location>
</feature>
<evidence type="ECO:0000256" key="1">
    <source>
        <dbReference type="SAM" id="MobiDB-lite"/>
    </source>
</evidence>
<organism evidence="2 3">
    <name type="scientific">Brevibacillus formosus</name>
    <dbReference type="NCBI Taxonomy" id="54913"/>
    <lineage>
        <taxon>Bacteria</taxon>
        <taxon>Bacillati</taxon>
        <taxon>Bacillota</taxon>
        <taxon>Bacilli</taxon>
        <taxon>Bacillales</taxon>
        <taxon>Paenibacillaceae</taxon>
        <taxon>Brevibacillus</taxon>
    </lineage>
</organism>